<keyword evidence="7 11" id="KW-1133">Transmembrane helix</keyword>
<dbReference type="Pfam" id="PF01435">
    <property type="entry name" value="Peptidase_M48"/>
    <property type="match status" value="1"/>
</dbReference>
<keyword evidence="5 10" id="KW-0378">Hydrolase</keyword>
<dbReference type="Proteomes" id="UP000319865">
    <property type="component" value="Unassembled WGS sequence"/>
</dbReference>
<evidence type="ECO:0000256" key="9">
    <source>
        <dbReference type="ARBA" id="ARBA00023136"/>
    </source>
</evidence>
<sequence>MSVISNVTQGKVADMKHSCERPRHSAEWRLLCAAPAILLSAMLVTVAFSWLRPYTLLPVAAWLLLVPVLLLIRPIERLAVGTAYRFEIPTGRDAEWLTWLQQRTENRCGVAADRLDWYVRTDPTPNAFAVGLRSITVTTGFLHLLESGRLTPEQAVAVAMHEVGHHITRGPRYGLIINWLTLPWQILYRAAIRIGHRLPLSRAGTLLMPIVSVVAIVDLVREDRPPQHVVPVLITLITVAIAVMASPVADAAACRAGERAADSYAAGLGAGPDLARALDQVAPCYAGTLLEMPLSSHPATAARQLRLSSAPAGLAHAGPYQADLATADGSALTKE</sequence>
<protein>
    <submittedName>
        <fullName evidence="13">STE24 endopeptidase</fullName>
    </submittedName>
</protein>
<evidence type="ECO:0000256" key="3">
    <source>
        <dbReference type="ARBA" id="ARBA00022692"/>
    </source>
</evidence>
<evidence type="ECO:0000313" key="14">
    <source>
        <dbReference type="Proteomes" id="UP000319865"/>
    </source>
</evidence>
<comment type="cofactor">
    <cofactor evidence="10">
        <name>Zn(2+)</name>
        <dbReference type="ChEBI" id="CHEBI:29105"/>
    </cofactor>
    <text evidence="10">Binds 1 zinc ion per subunit.</text>
</comment>
<reference evidence="13 14" key="1">
    <citation type="submission" date="2019-06" db="EMBL/GenBank/DDBJ databases">
        <title>Sequencing the genomes of 1000 actinobacteria strains.</title>
        <authorList>
            <person name="Klenk H.-P."/>
        </authorList>
    </citation>
    <scope>NUCLEOTIDE SEQUENCE [LARGE SCALE GENOMIC DNA]</scope>
    <source>
        <strain evidence="13 14">DSM 46837</strain>
    </source>
</reference>
<accession>A0A543PJ36</accession>
<evidence type="ECO:0000256" key="2">
    <source>
        <dbReference type="ARBA" id="ARBA00022670"/>
    </source>
</evidence>
<gene>
    <name evidence="13" type="ORF">FHU33_3581</name>
</gene>
<organism evidence="13 14">
    <name type="scientific">Blastococcus colisei</name>
    <dbReference type="NCBI Taxonomy" id="1564162"/>
    <lineage>
        <taxon>Bacteria</taxon>
        <taxon>Bacillati</taxon>
        <taxon>Actinomycetota</taxon>
        <taxon>Actinomycetes</taxon>
        <taxon>Geodermatophilales</taxon>
        <taxon>Geodermatophilaceae</taxon>
        <taxon>Blastococcus</taxon>
    </lineage>
</organism>
<dbReference type="AlphaFoldDB" id="A0A543PJ36"/>
<feature type="domain" description="Peptidase M48" evidence="12">
    <location>
        <begin position="112"/>
        <end position="307"/>
    </location>
</feature>
<comment type="caution">
    <text evidence="13">The sequence shown here is derived from an EMBL/GenBank/DDBJ whole genome shotgun (WGS) entry which is preliminary data.</text>
</comment>
<dbReference type="GO" id="GO:0006508">
    <property type="term" value="P:proteolysis"/>
    <property type="evidence" value="ECO:0007669"/>
    <property type="project" value="UniProtKB-KW"/>
</dbReference>
<keyword evidence="9 11" id="KW-0472">Membrane</keyword>
<keyword evidence="1" id="KW-1003">Cell membrane</keyword>
<proteinExistence type="inferred from homology"/>
<comment type="similarity">
    <text evidence="10">Belongs to the peptidase M48 family.</text>
</comment>
<dbReference type="EMBL" id="VFQE01000001">
    <property type="protein sequence ID" value="TQN44096.1"/>
    <property type="molecule type" value="Genomic_DNA"/>
</dbReference>
<keyword evidence="6 10" id="KW-0862">Zinc</keyword>
<feature type="transmembrane region" description="Helical" evidence="11">
    <location>
        <begin position="229"/>
        <end position="249"/>
    </location>
</feature>
<evidence type="ECO:0000313" key="13">
    <source>
        <dbReference type="EMBL" id="TQN44096.1"/>
    </source>
</evidence>
<evidence type="ECO:0000256" key="5">
    <source>
        <dbReference type="ARBA" id="ARBA00022801"/>
    </source>
</evidence>
<name>A0A543PJ36_9ACTN</name>
<feature type="transmembrane region" description="Helical" evidence="11">
    <location>
        <begin position="199"/>
        <end position="217"/>
    </location>
</feature>
<keyword evidence="3 11" id="KW-0812">Transmembrane</keyword>
<evidence type="ECO:0000256" key="10">
    <source>
        <dbReference type="RuleBase" id="RU003983"/>
    </source>
</evidence>
<dbReference type="InterPro" id="IPR050083">
    <property type="entry name" value="HtpX_protease"/>
</dbReference>
<dbReference type="InterPro" id="IPR001915">
    <property type="entry name" value="Peptidase_M48"/>
</dbReference>
<dbReference type="Gene3D" id="3.30.2010.10">
    <property type="entry name" value="Metalloproteases ('zincins'), catalytic domain"/>
    <property type="match status" value="1"/>
</dbReference>
<feature type="transmembrane region" description="Helical" evidence="11">
    <location>
        <begin position="30"/>
        <end position="50"/>
    </location>
</feature>
<feature type="transmembrane region" description="Helical" evidence="11">
    <location>
        <begin position="56"/>
        <end position="75"/>
    </location>
</feature>
<keyword evidence="2 10" id="KW-0645">Protease</keyword>
<evidence type="ECO:0000256" key="8">
    <source>
        <dbReference type="ARBA" id="ARBA00023049"/>
    </source>
</evidence>
<evidence type="ECO:0000256" key="7">
    <source>
        <dbReference type="ARBA" id="ARBA00022989"/>
    </source>
</evidence>
<dbReference type="PANTHER" id="PTHR43221:SF2">
    <property type="entry name" value="PROTEASE HTPX HOMOLOG"/>
    <property type="match status" value="1"/>
</dbReference>
<evidence type="ECO:0000256" key="4">
    <source>
        <dbReference type="ARBA" id="ARBA00022723"/>
    </source>
</evidence>
<keyword evidence="8 10" id="KW-0482">Metalloprotease</keyword>
<evidence type="ECO:0000259" key="12">
    <source>
        <dbReference type="Pfam" id="PF01435"/>
    </source>
</evidence>
<keyword evidence="14" id="KW-1185">Reference proteome</keyword>
<dbReference type="PANTHER" id="PTHR43221">
    <property type="entry name" value="PROTEASE HTPX"/>
    <property type="match status" value="1"/>
</dbReference>
<dbReference type="GO" id="GO:0046872">
    <property type="term" value="F:metal ion binding"/>
    <property type="evidence" value="ECO:0007669"/>
    <property type="project" value="UniProtKB-KW"/>
</dbReference>
<evidence type="ECO:0000256" key="6">
    <source>
        <dbReference type="ARBA" id="ARBA00022833"/>
    </source>
</evidence>
<keyword evidence="4" id="KW-0479">Metal-binding</keyword>
<evidence type="ECO:0000256" key="1">
    <source>
        <dbReference type="ARBA" id="ARBA00022475"/>
    </source>
</evidence>
<evidence type="ECO:0000256" key="11">
    <source>
        <dbReference type="SAM" id="Phobius"/>
    </source>
</evidence>
<dbReference type="GO" id="GO:0004222">
    <property type="term" value="F:metalloendopeptidase activity"/>
    <property type="evidence" value="ECO:0007669"/>
    <property type="project" value="InterPro"/>
</dbReference>